<proteinExistence type="predicted"/>
<organism evidence="1 2">
    <name type="scientific">Actinokineospora iranica</name>
    <dbReference type="NCBI Taxonomy" id="1271860"/>
    <lineage>
        <taxon>Bacteria</taxon>
        <taxon>Bacillati</taxon>
        <taxon>Actinomycetota</taxon>
        <taxon>Actinomycetes</taxon>
        <taxon>Pseudonocardiales</taxon>
        <taxon>Pseudonocardiaceae</taxon>
        <taxon>Actinokineospora</taxon>
    </lineage>
</organism>
<name>A0A1G6QF97_9PSEU</name>
<protein>
    <submittedName>
        <fullName evidence="1">Uncharacterized protein</fullName>
    </submittedName>
</protein>
<dbReference type="STRING" id="1271860.SAMN05216174_105228"/>
<reference evidence="2" key="1">
    <citation type="submission" date="2016-10" db="EMBL/GenBank/DDBJ databases">
        <authorList>
            <person name="Varghese N."/>
            <person name="Submissions S."/>
        </authorList>
    </citation>
    <scope>NUCLEOTIDE SEQUENCE [LARGE SCALE GENOMIC DNA]</scope>
    <source>
        <strain evidence="2">IBRC-M 10403</strain>
    </source>
</reference>
<accession>A0A1G6QF97</accession>
<dbReference type="AlphaFoldDB" id="A0A1G6QF97"/>
<dbReference type="EMBL" id="FMZZ01000005">
    <property type="protein sequence ID" value="SDC90366.1"/>
    <property type="molecule type" value="Genomic_DNA"/>
</dbReference>
<keyword evidence="2" id="KW-1185">Reference proteome</keyword>
<evidence type="ECO:0000313" key="1">
    <source>
        <dbReference type="EMBL" id="SDC90366.1"/>
    </source>
</evidence>
<gene>
    <name evidence="1" type="ORF">SAMN05216174_105228</name>
</gene>
<dbReference type="OrthoDB" id="1524817at2"/>
<dbReference type="RefSeq" id="WP_091450264.1">
    <property type="nucleotide sequence ID" value="NZ_FMZZ01000005.1"/>
</dbReference>
<sequence length="102" mass="11539">MSAPPFELLYTREAEKVIDDLKAKQQYLPKLKKVPKALRLLEQAGPRHPGLHSHDYQSVPGPGGVTLWESYVENRTPSAWRIWWIYGPGDAQLTIVTIGPHP</sequence>
<dbReference type="Proteomes" id="UP000199501">
    <property type="component" value="Unassembled WGS sequence"/>
</dbReference>
<evidence type="ECO:0000313" key="2">
    <source>
        <dbReference type="Proteomes" id="UP000199501"/>
    </source>
</evidence>